<name>A0AAW1XZD5_RUBAR</name>
<proteinExistence type="inferred from homology"/>
<evidence type="ECO:0000313" key="3">
    <source>
        <dbReference type="EMBL" id="KAK9942162.1"/>
    </source>
</evidence>
<dbReference type="InterPro" id="IPR029058">
    <property type="entry name" value="AB_hydrolase_fold"/>
</dbReference>
<comment type="caution">
    <text evidence="3">The sequence shown here is derived from an EMBL/GenBank/DDBJ whole genome shotgun (WGS) entry which is preliminary data.</text>
</comment>
<organism evidence="3 4">
    <name type="scientific">Rubus argutus</name>
    <name type="common">Southern blackberry</name>
    <dbReference type="NCBI Taxonomy" id="59490"/>
    <lineage>
        <taxon>Eukaryota</taxon>
        <taxon>Viridiplantae</taxon>
        <taxon>Streptophyta</taxon>
        <taxon>Embryophyta</taxon>
        <taxon>Tracheophyta</taxon>
        <taxon>Spermatophyta</taxon>
        <taxon>Magnoliopsida</taxon>
        <taxon>eudicotyledons</taxon>
        <taxon>Gunneridae</taxon>
        <taxon>Pentapetalae</taxon>
        <taxon>rosids</taxon>
        <taxon>fabids</taxon>
        <taxon>Rosales</taxon>
        <taxon>Rosaceae</taxon>
        <taxon>Rosoideae</taxon>
        <taxon>Rosoideae incertae sedis</taxon>
        <taxon>Rubus</taxon>
    </lineage>
</organism>
<evidence type="ECO:0000256" key="1">
    <source>
        <dbReference type="ARBA" id="ARBA00010515"/>
    </source>
</evidence>
<dbReference type="Gene3D" id="3.40.50.1820">
    <property type="entry name" value="alpha/beta hydrolase"/>
    <property type="match status" value="1"/>
</dbReference>
<dbReference type="EMBL" id="JBEDUW010000002">
    <property type="protein sequence ID" value="KAK9942162.1"/>
    <property type="molecule type" value="Genomic_DNA"/>
</dbReference>
<dbReference type="SUPFAM" id="SSF53474">
    <property type="entry name" value="alpha/beta-Hydrolases"/>
    <property type="match status" value="1"/>
</dbReference>
<keyword evidence="4" id="KW-1185">Reference proteome</keyword>
<dbReference type="Proteomes" id="UP001457282">
    <property type="component" value="Unassembled WGS sequence"/>
</dbReference>
<comment type="similarity">
    <text evidence="1">Belongs to the 'GDXG' lipolytic enzyme family.</text>
</comment>
<evidence type="ECO:0000313" key="4">
    <source>
        <dbReference type="Proteomes" id="UP001457282"/>
    </source>
</evidence>
<dbReference type="Pfam" id="PF07859">
    <property type="entry name" value="Abhydrolase_3"/>
    <property type="match status" value="1"/>
</dbReference>
<dbReference type="AlphaFoldDB" id="A0AAW1XZD5"/>
<sequence>MKGLQDRRLKPAAEDLARLGCERVLVFVAEEDHLNGVGRSYVEELKKSGWKGSVEMIENLGKDHCFHLHETKDKQAVDLLNKVLLSLIHRLRTSYCMLY</sequence>
<gene>
    <name evidence="3" type="ORF">M0R45_007843</name>
</gene>
<reference evidence="3 4" key="1">
    <citation type="journal article" date="2023" name="G3 (Bethesda)">
        <title>A chromosome-length genome assembly and annotation of blackberry (Rubus argutus, cv. 'Hillquist').</title>
        <authorList>
            <person name="Bruna T."/>
            <person name="Aryal R."/>
            <person name="Dudchenko O."/>
            <person name="Sargent D.J."/>
            <person name="Mead D."/>
            <person name="Buti M."/>
            <person name="Cavallini A."/>
            <person name="Hytonen T."/>
            <person name="Andres J."/>
            <person name="Pham M."/>
            <person name="Weisz D."/>
            <person name="Mascagni F."/>
            <person name="Usai G."/>
            <person name="Natali L."/>
            <person name="Bassil N."/>
            <person name="Fernandez G.E."/>
            <person name="Lomsadze A."/>
            <person name="Armour M."/>
            <person name="Olukolu B."/>
            <person name="Poorten T."/>
            <person name="Britton C."/>
            <person name="Davik J."/>
            <person name="Ashrafi H."/>
            <person name="Aiden E.L."/>
            <person name="Borodovsky M."/>
            <person name="Worthington M."/>
        </authorList>
    </citation>
    <scope>NUCLEOTIDE SEQUENCE [LARGE SCALE GENOMIC DNA]</scope>
    <source>
        <strain evidence="3">PI 553951</strain>
    </source>
</reference>
<feature type="domain" description="Alpha/beta hydrolase fold-3" evidence="2">
    <location>
        <begin position="5"/>
        <end position="67"/>
    </location>
</feature>
<evidence type="ECO:0000259" key="2">
    <source>
        <dbReference type="Pfam" id="PF07859"/>
    </source>
</evidence>
<dbReference type="InterPro" id="IPR013094">
    <property type="entry name" value="AB_hydrolase_3"/>
</dbReference>
<accession>A0AAW1XZD5</accession>
<protein>
    <recommendedName>
        <fullName evidence="2">Alpha/beta hydrolase fold-3 domain-containing protein</fullName>
    </recommendedName>
</protein>
<dbReference type="GO" id="GO:0016787">
    <property type="term" value="F:hydrolase activity"/>
    <property type="evidence" value="ECO:0007669"/>
    <property type="project" value="InterPro"/>
</dbReference>